<comment type="caution">
    <text evidence="1">The sequence shown here is derived from an EMBL/GenBank/DDBJ whole genome shotgun (WGS) entry which is preliminary data.</text>
</comment>
<accession>A0A2S4UHN3</accession>
<dbReference type="EMBL" id="PKSM01000355">
    <property type="protein sequence ID" value="POV96833.1"/>
    <property type="molecule type" value="Genomic_DNA"/>
</dbReference>
<dbReference type="Proteomes" id="UP000238274">
    <property type="component" value="Unassembled WGS sequence"/>
</dbReference>
<dbReference type="OrthoDB" id="10268294at2759"/>
<evidence type="ECO:0000313" key="1">
    <source>
        <dbReference type="EMBL" id="POV96833.1"/>
    </source>
</evidence>
<reference evidence="2" key="2">
    <citation type="journal article" date="2018" name="BMC Genomics">
        <title>Genomic insights into host adaptation between the wheat stripe rust pathogen (Puccinia striiformis f. sp. tritici) and the barley stripe rust pathogen (Puccinia striiformis f. sp. hordei).</title>
        <authorList>
            <person name="Xia C."/>
            <person name="Wang M."/>
            <person name="Yin C."/>
            <person name="Cornejo O.E."/>
            <person name="Hulbert S.H."/>
            <person name="Chen X."/>
        </authorList>
    </citation>
    <scope>NUCLEOTIDE SEQUENCE [LARGE SCALE GENOMIC DNA]</scope>
    <source>
        <strain evidence="2">93TX-2</strain>
    </source>
</reference>
<organism evidence="1 2">
    <name type="scientific">Puccinia striiformis</name>
    <dbReference type="NCBI Taxonomy" id="27350"/>
    <lineage>
        <taxon>Eukaryota</taxon>
        <taxon>Fungi</taxon>
        <taxon>Dikarya</taxon>
        <taxon>Basidiomycota</taxon>
        <taxon>Pucciniomycotina</taxon>
        <taxon>Pucciniomycetes</taxon>
        <taxon>Pucciniales</taxon>
        <taxon>Pucciniaceae</taxon>
        <taxon>Puccinia</taxon>
    </lineage>
</organism>
<name>A0A2S4UHN3_9BASI</name>
<gene>
    <name evidence="1" type="ORF">PSHT_14909</name>
</gene>
<sequence>MLENQVASATPEVDSFTCNGLASNFMNACCVHPTGLEVCANSLSSFSLRAGSDEKGRFLTTKRNYRLNYPATI</sequence>
<evidence type="ECO:0000313" key="2">
    <source>
        <dbReference type="Proteomes" id="UP000238274"/>
    </source>
</evidence>
<protein>
    <submittedName>
        <fullName evidence="1">Uncharacterized protein</fullName>
    </submittedName>
</protein>
<keyword evidence="2" id="KW-1185">Reference proteome</keyword>
<reference evidence="2" key="3">
    <citation type="journal article" date="2018" name="Mol. Plant Microbe Interact.">
        <title>Genome sequence resources for the wheat stripe rust pathogen (Puccinia striiformis f. sp. tritici) and the barley stripe rust pathogen (Puccinia striiformis f. sp. hordei).</title>
        <authorList>
            <person name="Xia C."/>
            <person name="Wang M."/>
            <person name="Yin C."/>
            <person name="Cornejo O.E."/>
            <person name="Hulbert S.H."/>
            <person name="Chen X."/>
        </authorList>
    </citation>
    <scope>NUCLEOTIDE SEQUENCE [LARGE SCALE GENOMIC DNA]</scope>
    <source>
        <strain evidence="2">93TX-2</strain>
    </source>
</reference>
<proteinExistence type="predicted"/>
<dbReference type="AlphaFoldDB" id="A0A2S4UHN3"/>
<reference evidence="1 2" key="1">
    <citation type="submission" date="2017-12" db="EMBL/GenBank/DDBJ databases">
        <title>Gene loss provides genomic basis for host adaptation in cereal stripe rust fungi.</title>
        <authorList>
            <person name="Xia C."/>
        </authorList>
    </citation>
    <scope>NUCLEOTIDE SEQUENCE [LARGE SCALE GENOMIC DNA]</scope>
    <source>
        <strain evidence="1 2">93TX-2</strain>
    </source>
</reference>
<dbReference type="VEuPathDB" id="FungiDB:PSHT_14909"/>